<dbReference type="AlphaFoldDB" id="A0A2U9IG89"/>
<dbReference type="KEGG" id="abri:DFR85_10895"/>
<name>A0A2U9IG89_9CREN</name>
<gene>
    <name evidence="1" type="ORF">DFR85_10895</name>
</gene>
<dbReference type="GeneID" id="36832669"/>
<dbReference type="Proteomes" id="UP000248044">
    <property type="component" value="Chromosome"/>
</dbReference>
<evidence type="ECO:0000313" key="1">
    <source>
        <dbReference type="EMBL" id="AWR95029.1"/>
    </source>
</evidence>
<proteinExistence type="predicted"/>
<reference evidence="1 2" key="1">
    <citation type="submission" date="2018-05" db="EMBL/GenBank/DDBJ databases">
        <title>Complete Genome Sequences of Extremely Thermoacidophilic, Metal-Mobilizing Type-Strain Members of the Archaeal Family Sulfolobaceae: Acidianus brierleyi DSM-1651T, Acidianus sulfidivorans DSM-18786T, Metallosphaera hakonensis DSM-7519T, and Metallosphaera prunae DSM-10039T.</title>
        <authorList>
            <person name="Counts J.A."/>
            <person name="Kelly R.M."/>
        </authorList>
    </citation>
    <scope>NUCLEOTIDE SEQUENCE [LARGE SCALE GENOMIC DNA]</scope>
    <source>
        <strain evidence="1 2">DSM 1651</strain>
    </source>
</reference>
<sequence length="78" mass="9058">MEQKHVCLVCGKSFTEGQGIILTIADRKLEFHSKSCAYKFLKEVIMNSEKDCISSPLKDVYKKYSDLLDKREKIEKKI</sequence>
<evidence type="ECO:0000313" key="2">
    <source>
        <dbReference type="Proteomes" id="UP000248044"/>
    </source>
</evidence>
<organism evidence="1 2">
    <name type="scientific">Acidianus brierleyi</name>
    <dbReference type="NCBI Taxonomy" id="41673"/>
    <lineage>
        <taxon>Archaea</taxon>
        <taxon>Thermoproteota</taxon>
        <taxon>Thermoprotei</taxon>
        <taxon>Sulfolobales</taxon>
        <taxon>Sulfolobaceae</taxon>
        <taxon>Acidianus</taxon>
    </lineage>
</organism>
<protein>
    <submittedName>
        <fullName evidence="1">Uncharacterized protein</fullName>
    </submittedName>
</protein>
<accession>A0A2U9IG89</accession>
<dbReference type="RefSeq" id="WP_110270910.1">
    <property type="nucleotide sequence ID" value="NZ_CP029289.2"/>
</dbReference>
<keyword evidence="2" id="KW-1185">Reference proteome</keyword>
<dbReference type="OrthoDB" id="43292at2157"/>
<dbReference type="EMBL" id="CP029289">
    <property type="protein sequence ID" value="AWR95029.1"/>
    <property type="molecule type" value="Genomic_DNA"/>
</dbReference>